<feature type="compositionally biased region" description="Low complexity" evidence="4">
    <location>
        <begin position="234"/>
        <end position="246"/>
    </location>
</feature>
<dbReference type="Pfam" id="PF00732">
    <property type="entry name" value="GMC_oxred_N"/>
    <property type="match status" value="1"/>
</dbReference>
<dbReference type="CDD" id="cd09630">
    <property type="entry name" value="CDH_like_cytochrome"/>
    <property type="match status" value="1"/>
</dbReference>
<dbReference type="Pfam" id="PF00734">
    <property type="entry name" value="CBM_1"/>
    <property type="match status" value="1"/>
</dbReference>
<dbReference type="SUPFAM" id="SSF51905">
    <property type="entry name" value="FAD/NAD(P)-binding domain"/>
    <property type="match status" value="1"/>
</dbReference>
<dbReference type="SUPFAM" id="SSF49344">
    <property type="entry name" value="CBD9-like"/>
    <property type="match status" value="1"/>
</dbReference>
<dbReference type="InterPro" id="IPR000172">
    <property type="entry name" value="GMC_OxRdtase_N"/>
</dbReference>
<dbReference type="InterPro" id="IPR053208">
    <property type="entry name" value="GMC_Oxidoreductase_CD"/>
</dbReference>
<gene>
    <name evidence="7" type="ORF">MKZ38_003985</name>
</gene>
<dbReference type="Gene3D" id="3.30.410.10">
    <property type="entry name" value="Cholesterol Oxidase, domain 2"/>
    <property type="match status" value="1"/>
</dbReference>
<evidence type="ECO:0000313" key="8">
    <source>
        <dbReference type="Proteomes" id="UP001201980"/>
    </source>
</evidence>
<dbReference type="GO" id="GO:0016614">
    <property type="term" value="F:oxidoreductase activity, acting on CH-OH group of donors"/>
    <property type="evidence" value="ECO:0007669"/>
    <property type="project" value="InterPro"/>
</dbReference>
<evidence type="ECO:0000313" key="7">
    <source>
        <dbReference type="EMBL" id="KAJ2898357.1"/>
    </source>
</evidence>
<accession>A0AAD5RM73</accession>
<evidence type="ECO:0000256" key="2">
    <source>
        <dbReference type="ARBA" id="ARBA00022729"/>
    </source>
</evidence>
<dbReference type="PROSITE" id="PS00624">
    <property type="entry name" value="GMC_OXRED_2"/>
    <property type="match status" value="1"/>
</dbReference>
<sequence length="831" mass="88417">MKFSNTLFGKLLATASLLEAALAQTVGSYTDEDTGITFETWTVSESSTTGGMVLGVALPEDALTMDSPDFIGYLKCSTPTTPGEGWCGMSMSGPMTSSLLLMAWPYGDEVLTNFLFASGYDNPEIYEGNAALSQIKSTIDDDGFELLFRCENCFAADDVSTVSTSGGILVLGWAQSTTWPTNPECPADVSVAEQHDNGEGIFGGSISDDAIQASYSDWIALATGTPTGECDGDSTATPTSTATATSQPVPAGISYDYIVVGGGAGGIPMADKLSEAGNSVLLIEKGPPSSGRWGGDMKPDWLDGTNLTRFDVPGLCNQIWKDSADIACTDTDQMAGCVLGGGTAVNAGLWWKPYSLDWDYVFPAGWKSDDMSSATSNVFSRIPGTDTPSMDGELYLQQGYGVISGGLESNGWTEIALNGSPDSKNHTFGHTPYMFSNGERGGPMSTYLVSASERSNFDMWTGTAVKRLIRTRGHITGLEVEAFLDGGYEGTVGVTSVTGRVVLSAGTFGTPKILYRSGIGRSDQLEIVAASADGTNMMDEDDWLILPVGNNVVDHVNTDTVITHPDVVNYDFYEAYTDPIEEDADSYLDSRTGILAQAAPNIGPLAFDQIQGSDGIVRQIQWTARVEGGHDTPDGSAMVISQYLGRGSTSRGQMSIDSSLNTYVSTLPYLIDQADVDVVIQGIENLMAALTTVDDLTFTYPADGTSVEDFVNNMVVSYSNRRANHWMGTCKMGADDARIGGSAVVDTNTKVWGTDNLFVMDASIFPGMVSTNPSAYIVIASEHAAAKIMDLATAQEVPRYGQCDGINWNGSYICAGGYTCTYQNDYYSQCL</sequence>
<name>A0AAD5RM73_9PEZI</name>
<evidence type="ECO:0000259" key="6">
    <source>
        <dbReference type="PROSITE" id="PS51164"/>
    </source>
</evidence>
<feature type="chain" id="PRO_5042223246" evidence="5">
    <location>
        <begin position="24"/>
        <end position="831"/>
    </location>
</feature>
<dbReference type="InterPro" id="IPR007867">
    <property type="entry name" value="GMC_OxRtase_C"/>
</dbReference>
<organism evidence="7 8">
    <name type="scientific">Zalerion maritima</name>
    <dbReference type="NCBI Taxonomy" id="339359"/>
    <lineage>
        <taxon>Eukaryota</taxon>
        <taxon>Fungi</taxon>
        <taxon>Dikarya</taxon>
        <taxon>Ascomycota</taxon>
        <taxon>Pezizomycotina</taxon>
        <taxon>Sordariomycetes</taxon>
        <taxon>Lulworthiomycetidae</taxon>
        <taxon>Lulworthiales</taxon>
        <taxon>Lulworthiaceae</taxon>
        <taxon>Zalerion</taxon>
    </lineage>
</organism>
<keyword evidence="3" id="KW-0285">Flavoprotein</keyword>
<dbReference type="PROSITE" id="PS00623">
    <property type="entry name" value="GMC_OXRED_1"/>
    <property type="match status" value="1"/>
</dbReference>
<dbReference type="Pfam" id="PF16010">
    <property type="entry name" value="CDH-cyt"/>
    <property type="match status" value="1"/>
</dbReference>
<dbReference type="GO" id="GO:0005576">
    <property type="term" value="C:extracellular region"/>
    <property type="evidence" value="ECO:0007669"/>
    <property type="project" value="InterPro"/>
</dbReference>
<dbReference type="InterPro" id="IPR000254">
    <property type="entry name" value="CBD"/>
</dbReference>
<feature type="signal peptide" evidence="5">
    <location>
        <begin position="1"/>
        <end position="23"/>
    </location>
</feature>
<evidence type="ECO:0000256" key="3">
    <source>
        <dbReference type="RuleBase" id="RU003968"/>
    </source>
</evidence>
<feature type="region of interest" description="Disordered" evidence="4">
    <location>
        <begin position="226"/>
        <end position="246"/>
    </location>
</feature>
<dbReference type="InterPro" id="IPR035971">
    <property type="entry name" value="CBD_sf"/>
</dbReference>
<proteinExistence type="inferred from homology"/>
<dbReference type="InterPro" id="IPR015920">
    <property type="entry name" value="Cellobiose_DH-like_cyt"/>
</dbReference>
<evidence type="ECO:0000256" key="4">
    <source>
        <dbReference type="SAM" id="MobiDB-lite"/>
    </source>
</evidence>
<keyword evidence="2 5" id="KW-0732">Signal</keyword>
<evidence type="ECO:0000256" key="1">
    <source>
        <dbReference type="ARBA" id="ARBA00010790"/>
    </source>
</evidence>
<keyword evidence="3" id="KW-0274">FAD</keyword>
<dbReference type="FunFam" id="2.60.40.1210:FF:000004">
    <property type="entry name" value="Cellobiose dehydrogenase"/>
    <property type="match status" value="1"/>
</dbReference>
<comment type="caution">
    <text evidence="7">The sequence shown here is derived from an EMBL/GenBank/DDBJ whole genome shotgun (WGS) entry which is preliminary data.</text>
</comment>
<dbReference type="AlphaFoldDB" id="A0AAD5RM73"/>
<dbReference type="SMART" id="SM00236">
    <property type="entry name" value="fCBD"/>
    <property type="match status" value="1"/>
</dbReference>
<reference evidence="7" key="1">
    <citation type="submission" date="2022-07" db="EMBL/GenBank/DDBJ databases">
        <title>Draft genome sequence of Zalerion maritima ATCC 34329, a (micro)plastics degrading marine fungus.</title>
        <authorList>
            <person name="Paco A."/>
            <person name="Goncalves M.F.M."/>
            <person name="Rocha-Santos T.A.P."/>
            <person name="Alves A."/>
        </authorList>
    </citation>
    <scope>NUCLEOTIDE SEQUENCE</scope>
    <source>
        <strain evidence="7">ATCC 34329</strain>
    </source>
</reference>
<dbReference type="GO" id="GO:0005975">
    <property type="term" value="P:carbohydrate metabolic process"/>
    <property type="evidence" value="ECO:0007669"/>
    <property type="project" value="InterPro"/>
</dbReference>
<dbReference type="Gene3D" id="2.60.40.1210">
    <property type="entry name" value="Cellobiose dehydrogenase, cytochrome domain"/>
    <property type="match status" value="1"/>
</dbReference>
<comment type="similarity">
    <text evidence="1 3">Belongs to the GMC oxidoreductase family.</text>
</comment>
<dbReference type="Proteomes" id="UP001201980">
    <property type="component" value="Unassembled WGS sequence"/>
</dbReference>
<dbReference type="SUPFAM" id="SSF57180">
    <property type="entry name" value="Cellulose-binding domain"/>
    <property type="match status" value="1"/>
</dbReference>
<dbReference type="GO" id="GO:0030248">
    <property type="term" value="F:cellulose binding"/>
    <property type="evidence" value="ECO:0007669"/>
    <property type="project" value="InterPro"/>
</dbReference>
<dbReference type="GO" id="GO:0050660">
    <property type="term" value="F:flavin adenine dinucleotide binding"/>
    <property type="evidence" value="ECO:0007669"/>
    <property type="project" value="InterPro"/>
</dbReference>
<dbReference type="PANTHER" id="PTHR47190:SF2">
    <property type="entry name" value="CELLOBIOSE DEHYDROGENASE (AFU_ORTHOLOGUE AFUA_2G17620)"/>
    <property type="match status" value="1"/>
</dbReference>
<dbReference type="PANTHER" id="PTHR47190">
    <property type="entry name" value="DEHYDROGENASE, PUTATIVE-RELATED"/>
    <property type="match status" value="1"/>
</dbReference>
<dbReference type="EMBL" id="JAKWBI020000234">
    <property type="protein sequence ID" value="KAJ2898357.1"/>
    <property type="molecule type" value="Genomic_DNA"/>
</dbReference>
<evidence type="ECO:0000256" key="5">
    <source>
        <dbReference type="SAM" id="SignalP"/>
    </source>
</evidence>
<dbReference type="InterPro" id="IPR036188">
    <property type="entry name" value="FAD/NAD-bd_sf"/>
</dbReference>
<dbReference type="Pfam" id="PF05199">
    <property type="entry name" value="GMC_oxred_C"/>
    <property type="match status" value="1"/>
</dbReference>
<dbReference type="PROSITE" id="PS51164">
    <property type="entry name" value="CBM1_2"/>
    <property type="match status" value="1"/>
</dbReference>
<protein>
    <submittedName>
        <fullName evidence="7">Carbohydrate-binding module family 1 protein</fullName>
    </submittedName>
</protein>
<dbReference type="SUPFAM" id="SSF54373">
    <property type="entry name" value="FAD-linked reductases, C-terminal domain"/>
    <property type="match status" value="1"/>
</dbReference>
<dbReference type="Gene3D" id="3.50.50.60">
    <property type="entry name" value="FAD/NAD(P)-binding domain"/>
    <property type="match status" value="1"/>
</dbReference>
<feature type="domain" description="CBM1" evidence="6">
    <location>
        <begin position="795"/>
        <end position="831"/>
    </location>
</feature>
<keyword evidence="8" id="KW-1185">Reference proteome</keyword>